<dbReference type="STRING" id="679197.HMPREF9336_01484"/>
<protein>
    <submittedName>
        <fullName evidence="2">Uncharacterized protein</fullName>
    </submittedName>
</protein>
<keyword evidence="3" id="KW-1185">Reference proteome</keyword>
<dbReference type="HOGENOM" id="CLU_1601558_0_0_11"/>
<evidence type="ECO:0000256" key="1">
    <source>
        <dbReference type="SAM" id="Phobius"/>
    </source>
</evidence>
<feature type="transmembrane region" description="Helical" evidence="1">
    <location>
        <begin position="92"/>
        <end position="114"/>
    </location>
</feature>
<accession>E5XPR2</accession>
<dbReference type="EMBL" id="ACZI02000003">
    <property type="protein sequence ID" value="EFV13660.1"/>
    <property type="molecule type" value="Genomic_DNA"/>
</dbReference>
<organism evidence="2 3">
    <name type="scientific">Segniliparus rugosus (strain ATCC BAA-974 / DSM 45345 / CCUG 50838 / CIP 108380 / JCM 13579 / CDC 945)</name>
    <dbReference type="NCBI Taxonomy" id="679197"/>
    <lineage>
        <taxon>Bacteria</taxon>
        <taxon>Bacillati</taxon>
        <taxon>Actinomycetota</taxon>
        <taxon>Actinomycetes</taxon>
        <taxon>Mycobacteriales</taxon>
        <taxon>Segniliparaceae</taxon>
        <taxon>Segniliparus</taxon>
    </lineage>
</organism>
<reference evidence="2 3" key="1">
    <citation type="journal article" date="2011" name="Stand. Genomic Sci.">
        <title>High quality draft genome sequence of Segniliparus rugosus CDC 945(T)= (ATCC BAA-974(T)).</title>
        <authorList>
            <person name="Earl A.M."/>
            <person name="Desjardins C.A."/>
            <person name="Fitzgerald M.G."/>
            <person name="Arachchi H.M."/>
            <person name="Zeng Q."/>
            <person name="Mehta T."/>
            <person name="Griggs A."/>
            <person name="Birren B.W."/>
            <person name="Toney N.C."/>
            <person name="Carr J."/>
            <person name="Posey J."/>
            <person name="Butler W.R."/>
        </authorList>
    </citation>
    <scope>NUCLEOTIDE SEQUENCE [LARGE SCALE GENOMIC DNA]</scope>
    <source>
        <strain evidence="3">ATCC BAA-974 / DSM 45345 / CCUG 50838 / CIP 108380 / JCM 13579 / CDC 945</strain>
    </source>
</reference>
<keyword evidence="1" id="KW-0472">Membrane</keyword>
<dbReference type="AlphaFoldDB" id="E5XPR2"/>
<gene>
    <name evidence="2" type="ORF">HMPREF9336_01484</name>
</gene>
<dbReference type="Proteomes" id="UP000004816">
    <property type="component" value="Unassembled WGS sequence"/>
</dbReference>
<keyword evidence="1" id="KW-0812">Transmembrane</keyword>
<evidence type="ECO:0000313" key="2">
    <source>
        <dbReference type="EMBL" id="EFV13660.1"/>
    </source>
</evidence>
<keyword evidence="1" id="KW-1133">Transmembrane helix</keyword>
<evidence type="ECO:0000313" key="3">
    <source>
        <dbReference type="Proteomes" id="UP000004816"/>
    </source>
</evidence>
<proteinExistence type="predicted"/>
<comment type="caution">
    <text evidence="2">The sequence shown here is derived from an EMBL/GenBank/DDBJ whole genome shotgun (WGS) entry which is preliminary data.</text>
</comment>
<sequence>MRDRARLSWQTKCALWTAGGAVASGFFVAAAEAGYGGDRPSLTDRAAAGLGMAVLVLIDGFVVWFPLFLVALASGCLARAAIDFGGPPRQAWLRRIAFACCTAFFCTAFVMAWLHGTSHAFLRALSEAVAPVSFVAALCYCPSPNAPSGLDRYQAETCSEQVRQGP</sequence>
<feature type="transmembrane region" description="Helical" evidence="1">
    <location>
        <begin position="46"/>
        <end position="72"/>
    </location>
</feature>
<name>E5XPR2_SEGRC</name>
<dbReference type="RefSeq" id="WP_007469075.1">
    <property type="nucleotide sequence ID" value="NZ_KI391954.1"/>
</dbReference>